<name>A0A7C5EQ90_9BACT</name>
<dbReference type="GO" id="GO:0043952">
    <property type="term" value="P:protein transport by the Sec complex"/>
    <property type="evidence" value="ECO:0007669"/>
    <property type="project" value="UniProtKB-UniRule"/>
</dbReference>
<evidence type="ECO:0000313" key="11">
    <source>
        <dbReference type="EMBL" id="HGZ11958.1"/>
    </source>
</evidence>
<evidence type="ECO:0000256" key="2">
    <source>
        <dbReference type="ARBA" id="ARBA00022448"/>
    </source>
</evidence>
<dbReference type="InterPro" id="IPR038379">
    <property type="entry name" value="SecE_sf"/>
</dbReference>
<keyword evidence="5 9" id="KW-0653">Protein transport</keyword>
<comment type="subcellular location">
    <subcellularLocation>
        <location evidence="9">Cell membrane</location>
        <topology evidence="9">Single-pass membrane protein</topology>
    </subcellularLocation>
    <subcellularLocation>
        <location evidence="1">Membrane</location>
    </subcellularLocation>
</comment>
<keyword evidence="8 9" id="KW-0472">Membrane</keyword>
<comment type="function">
    <text evidence="9">Essential subunit of the Sec protein translocation channel SecYEG. Clamps together the 2 halves of SecY. May contact the channel plug during translocation.</text>
</comment>
<dbReference type="GO" id="GO:0065002">
    <property type="term" value="P:intracellular protein transmembrane transport"/>
    <property type="evidence" value="ECO:0007669"/>
    <property type="project" value="UniProtKB-UniRule"/>
</dbReference>
<keyword evidence="4 9" id="KW-0812">Transmembrane</keyword>
<dbReference type="Pfam" id="PF00584">
    <property type="entry name" value="SecE"/>
    <property type="match status" value="1"/>
</dbReference>
<keyword evidence="2 9" id="KW-0813">Transport</keyword>
<dbReference type="GO" id="GO:0006605">
    <property type="term" value="P:protein targeting"/>
    <property type="evidence" value="ECO:0007669"/>
    <property type="project" value="UniProtKB-UniRule"/>
</dbReference>
<dbReference type="GO" id="GO:0009306">
    <property type="term" value="P:protein secretion"/>
    <property type="evidence" value="ECO:0007669"/>
    <property type="project" value="UniProtKB-UniRule"/>
</dbReference>
<dbReference type="NCBIfam" id="TIGR00964">
    <property type="entry name" value="secE_bact"/>
    <property type="match status" value="1"/>
</dbReference>
<proteinExistence type="inferred from homology"/>
<evidence type="ECO:0000256" key="3">
    <source>
        <dbReference type="ARBA" id="ARBA00022475"/>
    </source>
</evidence>
<evidence type="ECO:0000256" key="6">
    <source>
        <dbReference type="ARBA" id="ARBA00022989"/>
    </source>
</evidence>
<evidence type="ECO:0000256" key="4">
    <source>
        <dbReference type="ARBA" id="ARBA00022692"/>
    </source>
</evidence>
<keyword evidence="3 9" id="KW-1003">Cell membrane</keyword>
<reference evidence="11" key="1">
    <citation type="journal article" date="2020" name="mSystems">
        <title>Genome- and Community-Level Interaction Insights into Carbon Utilization and Element Cycling Functions of Hydrothermarchaeota in Hydrothermal Sediment.</title>
        <authorList>
            <person name="Zhou Z."/>
            <person name="Liu Y."/>
            <person name="Xu W."/>
            <person name="Pan J."/>
            <person name="Luo Z.H."/>
            <person name="Li M."/>
        </authorList>
    </citation>
    <scope>NUCLEOTIDE SEQUENCE [LARGE SCALE GENOMIC DNA]</scope>
    <source>
        <strain evidence="11">SpSt-853</strain>
    </source>
</reference>
<dbReference type="PANTHER" id="PTHR33910:SF1">
    <property type="entry name" value="PROTEIN TRANSLOCASE SUBUNIT SECE"/>
    <property type="match status" value="1"/>
</dbReference>
<dbReference type="Gene3D" id="1.20.5.1030">
    <property type="entry name" value="Preprotein translocase secy subunit"/>
    <property type="match status" value="1"/>
</dbReference>
<sequence length="107" mass="11721">MKKNKGSKTKGQGKESGGTSSPAKVVRLKSAKAKRSWTDRLPAIGQWWSLALQFLAEAWQELKKVVWPGRKETLGTTAVVLFLVIVIASFLGLVDMGLSALVKRVVR</sequence>
<accession>A0A7C5EQ90</accession>
<comment type="subunit">
    <text evidence="9">Component of the Sec protein translocase complex. Heterotrimer consisting of SecY, SecE and SecG subunits. The heterotrimers can form oligomers, although 1 heterotrimer is thought to be able to translocate proteins. Interacts with the ribosome. Interacts with SecDF, and other proteins may be involved. Interacts with SecA.</text>
</comment>
<comment type="similarity">
    <text evidence="9">Belongs to the SecE/SEC61-gamma family.</text>
</comment>
<comment type="caution">
    <text evidence="11">The sequence shown here is derived from an EMBL/GenBank/DDBJ whole genome shotgun (WGS) entry which is preliminary data.</text>
</comment>
<protein>
    <recommendedName>
        <fullName evidence="9">Protein translocase subunit SecE</fullName>
    </recommendedName>
</protein>
<dbReference type="PANTHER" id="PTHR33910">
    <property type="entry name" value="PROTEIN TRANSLOCASE SUBUNIT SECE"/>
    <property type="match status" value="1"/>
</dbReference>
<dbReference type="InterPro" id="IPR001901">
    <property type="entry name" value="Translocase_SecE/Sec61-g"/>
</dbReference>
<dbReference type="EMBL" id="DTKJ01000048">
    <property type="protein sequence ID" value="HGZ11958.1"/>
    <property type="molecule type" value="Genomic_DNA"/>
</dbReference>
<gene>
    <name evidence="9 11" type="primary">secE</name>
    <name evidence="11" type="ORF">ENW48_07035</name>
</gene>
<dbReference type="InterPro" id="IPR005807">
    <property type="entry name" value="SecE_bac"/>
</dbReference>
<dbReference type="HAMAP" id="MF_00422">
    <property type="entry name" value="SecE"/>
    <property type="match status" value="1"/>
</dbReference>
<keyword evidence="6 9" id="KW-1133">Transmembrane helix</keyword>
<evidence type="ECO:0000256" key="7">
    <source>
        <dbReference type="ARBA" id="ARBA00023010"/>
    </source>
</evidence>
<evidence type="ECO:0000256" key="1">
    <source>
        <dbReference type="ARBA" id="ARBA00004370"/>
    </source>
</evidence>
<dbReference type="PROSITE" id="PS01067">
    <property type="entry name" value="SECE_SEC61G"/>
    <property type="match status" value="1"/>
</dbReference>
<evidence type="ECO:0000256" key="8">
    <source>
        <dbReference type="ARBA" id="ARBA00023136"/>
    </source>
</evidence>
<dbReference type="GO" id="GO:0005886">
    <property type="term" value="C:plasma membrane"/>
    <property type="evidence" value="ECO:0007669"/>
    <property type="project" value="UniProtKB-SubCell"/>
</dbReference>
<evidence type="ECO:0000256" key="9">
    <source>
        <dbReference type="HAMAP-Rule" id="MF_00422"/>
    </source>
</evidence>
<evidence type="ECO:0000256" key="10">
    <source>
        <dbReference type="SAM" id="MobiDB-lite"/>
    </source>
</evidence>
<feature type="region of interest" description="Disordered" evidence="10">
    <location>
        <begin position="1"/>
        <end position="24"/>
    </location>
</feature>
<feature type="transmembrane region" description="Helical" evidence="9">
    <location>
        <begin position="79"/>
        <end position="102"/>
    </location>
</feature>
<keyword evidence="7 9" id="KW-0811">Translocation</keyword>
<dbReference type="AlphaFoldDB" id="A0A7C5EQ90"/>
<organism evidence="11">
    <name type="scientific">Desulfobacca acetoxidans</name>
    <dbReference type="NCBI Taxonomy" id="60893"/>
    <lineage>
        <taxon>Bacteria</taxon>
        <taxon>Pseudomonadati</taxon>
        <taxon>Thermodesulfobacteriota</taxon>
        <taxon>Desulfobaccia</taxon>
        <taxon>Desulfobaccales</taxon>
        <taxon>Desulfobaccaceae</taxon>
        <taxon>Desulfobacca</taxon>
    </lineage>
</organism>
<evidence type="ECO:0000256" key="5">
    <source>
        <dbReference type="ARBA" id="ARBA00022927"/>
    </source>
</evidence>
<dbReference type="GO" id="GO:0008320">
    <property type="term" value="F:protein transmembrane transporter activity"/>
    <property type="evidence" value="ECO:0007669"/>
    <property type="project" value="UniProtKB-UniRule"/>
</dbReference>